<keyword evidence="1" id="KW-0802">TPR repeat</keyword>
<dbReference type="OrthoDB" id="115601at2157"/>
<dbReference type="Gene3D" id="1.25.40.10">
    <property type="entry name" value="Tetratricopeptide repeat domain"/>
    <property type="match status" value="1"/>
</dbReference>
<dbReference type="Pfam" id="PF13414">
    <property type="entry name" value="TPR_11"/>
    <property type="match status" value="1"/>
</dbReference>
<name>A0A1L3Q329_9EURY</name>
<evidence type="ECO:0000313" key="4">
    <source>
        <dbReference type="Proteomes" id="UP000186879"/>
    </source>
</evidence>
<reference evidence="3 5" key="2">
    <citation type="submission" date="2018-10" db="EMBL/GenBank/DDBJ databases">
        <title>Cultivation of a novel Methanohalophilus strain from Kebrit Deep of the Red Sea and a genomic comparison of members of the genus Methanohalophilus.</title>
        <authorList>
            <person name="Guan Y."/>
            <person name="Ngugi D.K."/>
            <person name="Stingl U."/>
        </authorList>
    </citation>
    <scope>NUCLEOTIDE SEQUENCE [LARGE SCALE GENOMIC DNA]</scope>
    <source>
        <strain evidence="3 5">DSM 3094</strain>
    </source>
</reference>
<organism evidence="2 4">
    <name type="scientific">Methanohalophilus halophilus</name>
    <dbReference type="NCBI Taxonomy" id="2177"/>
    <lineage>
        <taxon>Archaea</taxon>
        <taxon>Methanobacteriati</taxon>
        <taxon>Methanobacteriota</taxon>
        <taxon>Stenosarchaea group</taxon>
        <taxon>Methanomicrobia</taxon>
        <taxon>Methanosarcinales</taxon>
        <taxon>Methanosarcinaceae</taxon>
        <taxon>Methanohalophilus</taxon>
    </lineage>
</organism>
<dbReference type="KEGG" id="mhaz:BHR79_07010"/>
<evidence type="ECO:0000313" key="2">
    <source>
        <dbReference type="EMBL" id="APH39260.1"/>
    </source>
</evidence>
<dbReference type="STRING" id="2177.BHR79_07010"/>
<evidence type="ECO:0000256" key="1">
    <source>
        <dbReference type="PROSITE-ProRule" id="PRU00339"/>
    </source>
</evidence>
<dbReference type="GeneID" id="30583503"/>
<gene>
    <name evidence="2" type="ORF">BHR79_07010</name>
    <name evidence="3" type="ORF">EFE40_03235</name>
</gene>
<dbReference type="SMART" id="SM00028">
    <property type="entry name" value="TPR"/>
    <property type="match status" value="1"/>
</dbReference>
<reference evidence="2 4" key="1">
    <citation type="submission" date="2016-10" db="EMBL/GenBank/DDBJ databases">
        <title>Methanohalophilus halophilus.</title>
        <authorList>
            <person name="L'haridon S."/>
        </authorList>
    </citation>
    <scope>NUCLEOTIDE SEQUENCE [LARGE SCALE GENOMIC DNA]</scope>
    <source>
        <strain evidence="2 4">Z-7982</strain>
    </source>
</reference>
<sequence>MEGMAAEKWFQLGFHAEYPEDKIRCYSRVLEVEKDSLIWDNEAIALVWTNKGIAHSDLTEYQEAIRCFDNALELNGNNPDIWYNRGIVYS</sequence>
<keyword evidence="4" id="KW-1185">Reference proteome</keyword>
<dbReference type="Proteomes" id="UP000267921">
    <property type="component" value="Unassembled WGS sequence"/>
</dbReference>
<evidence type="ECO:0000313" key="3">
    <source>
        <dbReference type="EMBL" id="RNI09677.1"/>
    </source>
</evidence>
<feature type="repeat" description="TPR" evidence="1">
    <location>
        <begin position="45"/>
        <end position="78"/>
    </location>
</feature>
<protein>
    <submittedName>
        <fullName evidence="3">Tetratricopeptide repeat protein</fullName>
    </submittedName>
</protein>
<dbReference type="RefSeq" id="WP_072561693.1">
    <property type="nucleotide sequence ID" value="NZ_CP017921.1"/>
</dbReference>
<dbReference type="InterPro" id="IPR011990">
    <property type="entry name" value="TPR-like_helical_dom_sf"/>
</dbReference>
<dbReference type="Proteomes" id="UP000186879">
    <property type="component" value="Chromosome"/>
</dbReference>
<proteinExistence type="predicted"/>
<dbReference type="SUPFAM" id="SSF48452">
    <property type="entry name" value="TPR-like"/>
    <property type="match status" value="1"/>
</dbReference>
<dbReference type="AlphaFoldDB" id="A0A1L3Q329"/>
<dbReference type="EMBL" id="RJJG01000003">
    <property type="protein sequence ID" value="RNI09677.1"/>
    <property type="molecule type" value="Genomic_DNA"/>
</dbReference>
<evidence type="ECO:0000313" key="5">
    <source>
        <dbReference type="Proteomes" id="UP000267921"/>
    </source>
</evidence>
<accession>A0A1L3Q329</accession>
<dbReference type="EMBL" id="CP017921">
    <property type="protein sequence ID" value="APH39260.1"/>
    <property type="molecule type" value="Genomic_DNA"/>
</dbReference>
<dbReference type="PROSITE" id="PS50005">
    <property type="entry name" value="TPR"/>
    <property type="match status" value="1"/>
</dbReference>
<dbReference type="InterPro" id="IPR019734">
    <property type="entry name" value="TPR_rpt"/>
</dbReference>